<dbReference type="WBParaSite" id="HPBE_0002378401-mRNA-1">
    <property type="protein sequence ID" value="HPBE_0002378401-mRNA-1"/>
    <property type="gene ID" value="HPBE_0002378401"/>
</dbReference>
<organism evidence="4 5">
    <name type="scientific">Heligmosomoides polygyrus</name>
    <name type="common">Parasitic roundworm</name>
    <dbReference type="NCBI Taxonomy" id="6339"/>
    <lineage>
        <taxon>Eukaryota</taxon>
        <taxon>Metazoa</taxon>
        <taxon>Ecdysozoa</taxon>
        <taxon>Nematoda</taxon>
        <taxon>Chromadorea</taxon>
        <taxon>Rhabditida</taxon>
        <taxon>Rhabditina</taxon>
        <taxon>Rhabditomorpha</taxon>
        <taxon>Strongyloidea</taxon>
        <taxon>Heligmosomidae</taxon>
        <taxon>Heligmosomoides</taxon>
    </lineage>
</organism>
<reference evidence="3 4" key="1">
    <citation type="submission" date="2018-11" db="EMBL/GenBank/DDBJ databases">
        <authorList>
            <consortium name="Pathogen Informatics"/>
        </authorList>
    </citation>
    <scope>NUCLEOTIDE SEQUENCE [LARGE SCALE GENOMIC DNA]</scope>
</reference>
<name>A0A183GM64_HELPZ</name>
<proteinExistence type="predicted"/>
<accession>A0A3P8H2I4</accession>
<evidence type="ECO:0000313" key="5">
    <source>
        <dbReference type="WBParaSite" id="HPBE_0002378401-mRNA-1"/>
    </source>
</evidence>
<protein>
    <submittedName>
        <fullName evidence="3 5">Uncharacterized protein</fullName>
    </submittedName>
</protein>
<reference evidence="5" key="2">
    <citation type="submission" date="2019-09" db="UniProtKB">
        <authorList>
            <consortium name="WormBaseParasite"/>
        </authorList>
    </citation>
    <scope>IDENTIFICATION</scope>
</reference>
<keyword evidence="2" id="KW-0812">Transmembrane</keyword>
<evidence type="ECO:0000256" key="2">
    <source>
        <dbReference type="SAM" id="Phobius"/>
    </source>
</evidence>
<gene>
    <name evidence="3" type="ORF">HPBE_LOCUS23783</name>
</gene>
<dbReference type="Proteomes" id="UP000050761">
    <property type="component" value="Unassembled WGS sequence"/>
</dbReference>
<dbReference type="AlphaFoldDB" id="A0A183GM64"/>
<keyword evidence="2" id="KW-0472">Membrane</keyword>
<evidence type="ECO:0000256" key="1">
    <source>
        <dbReference type="SAM" id="MobiDB-lite"/>
    </source>
</evidence>
<keyword evidence="2" id="KW-1133">Transmembrane helix</keyword>
<accession>A0A183GM64</accession>
<keyword evidence="4" id="KW-1185">Reference proteome</keyword>
<feature type="transmembrane region" description="Helical" evidence="2">
    <location>
        <begin position="6"/>
        <end position="28"/>
    </location>
</feature>
<evidence type="ECO:0000313" key="4">
    <source>
        <dbReference type="Proteomes" id="UP000050761"/>
    </source>
</evidence>
<dbReference type="EMBL" id="UZAH01035483">
    <property type="protein sequence ID" value="VDP40979.1"/>
    <property type="molecule type" value="Genomic_DNA"/>
</dbReference>
<evidence type="ECO:0000313" key="3">
    <source>
        <dbReference type="EMBL" id="VDP40979.1"/>
    </source>
</evidence>
<feature type="compositionally biased region" description="Basic and acidic residues" evidence="1">
    <location>
        <begin position="53"/>
        <end position="75"/>
    </location>
</feature>
<sequence length="181" mass="20716">MQFNMLFIISIGAAAFLVCIAILVIIQVRNSRHKKHLRETWEKRVQEAAKDLDAQMKEKKLPEGSKERGSKEAQEGGKLGSQEMANKIPMGSAERIGSKERLRPKERISKGKGSKECMHRKARGPEEDMYVRQFGIPLRPVNELTPMKPAEVGRIGSRDRVERVVAQEKIWRQDPNDPRQF</sequence>
<feature type="region of interest" description="Disordered" evidence="1">
    <location>
        <begin position="53"/>
        <end position="124"/>
    </location>
</feature>
<feature type="compositionally biased region" description="Basic and acidic residues" evidence="1">
    <location>
        <begin position="96"/>
        <end position="124"/>
    </location>
</feature>